<protein>
    <recommendedName>
        <fullName evidence="2">EF-hand domain-containing protein</fullName>
    </recommendedName>
</protein>
<dbReference type="AlphaFoldDB" id="G0QVM0"/>
<feature type="domain" description="EF-hand" evidence="2">
    <location>
        <begin position="54"/>
        <end position="89"/>
    </location>
</feature>
<dbReference type="Proteomes" id="UP000008983">
    <property type="component" value="Unassembled WGS sequence"/>
</dbReference>
<dbReference type="GO" id="GO:0005509">
    <property type="term" value="F:calcium ion binding"/>
    <property type="evidence" value="ECO:0007669"/>
    <property type="project" value="InterPro"/>
</dbReference>
<dbReference type="InterPro" id="IPR002048">
    <property type="entry name" value="EF_hand_dom"/>
</dbReference>
<name>G0QVM0_ICHMU</name>
<dbReference type="InterPro" id="IPR011992">
    <property type="entry name" value="EF-hand-dom_pair"/>
</dbReference>
<dbReference type="PROSITE" id="PS00018">
    <property type="entry name" value="EF_HAND_1"/>
    <property type="match status" value="2"/>
</dbReference>
<dbReference type="PROSITE" id="PS50222">
    <property type="entry name" value="EF_HAND_2"/>
    <property type="match status" value="2"/>
</dbReference>
<dbReference type="SUPFAM" id="SSF47473">
    <property type="entry name" value="EF-hand"/>
    <property type="match status" value="1"/>
</dbReference>
<evidence type="ECO:0000313" key="3">
    <source>
        <dbReference type="EMBL" id="EGR30743.1"/>
    </source>
</evidence>
<evidence type="ECO:0000256" key="1">
    <source>
        <dbReference type="ARBA" id="ARBA00022837"/>
    </source>
</evidence>
<dbReference type="STRING" id="857967.G0QVM0"/>
<keyword evidence="1" id="KW-0106">Calcium</keyword>
<dbReference type="OrthoDB" id="442461at2759"/>
<organism evidence="3 4">
    <name type="scientific">Ichthyophthirius multifiliis</name>
    <name type="common">White spot disease agent</name>
    <name type="synonym">Ich</name>
    <dbReference type="NCBI Taxonomy" id="5932"/>
    <lineage>
        <taxon>Eukaryota</taxon>
        <taxon>Sar</taxon>
        <taxon>Alveolata</taxon>
        <taxon>Ciliophora</taxon>
        <taxon>Intramacronucleata</taxon>
        <taxon>Oligohymenophorea</taxon>
        <taxon>Hymenostomatida</taxon>
        <taxon>Ophryoglenina</taxon>
        <taxon>Ichthyophthirius</taxon>
    </lineage>
</organism>
<dbReference type="RefSeq" id="XP_004032330.1">
    <property type="nucleotide sequence ID" value="XM_004032282.1"/>
</dbReference>
<dbReference type="InterPro" id="IPR018247">
    <property type="entry name" value="EF_Hand_1_Ca_BS"/>
</dbReference>
<gene>
    <name evidence="3" type="ORF">IMG5_124560</name>
</gene>
<dbReference type="InParanoid" id="G0QVM0"/>
<feature type="domain" description="EF-hand" evidence="2">
    <location>
        <begin position="13"/>
        <end position="48"/>
    </location>
</feature>
<keyword evidence="4" id="KW-1185">Reference proteome</keyword>
<sequence>MVDTKLILKDKQKLNNITEQIFKQVDINNSGFIEKNELEQIMVEVTSEIGIDKPTKEEIEEILKELDDDDDGKLSIKELYKHIINILQMFEYVCQK</sequence>
<evidence type="ECO:0000259" key="2">
    <source>
        <dbReference type="PROSITE" id="PS50222"/>
    </source>
</evidence>
<dbReference type="GeneID" id="14906855"/>
<reference evidence="3 4" key="1">
    <citation type="submission" date="2011-07" db="EMBL/GenBank/DDBJ databases">
        <authorList>
            <person name="Coyne R."/>
            <person name="Brami D."/>
            <person name="Johnson J."/>
            <person name="Hostetler J."/>
            <person name="Hannick L."/>
            <person name="Clark T."/>
            <person name="Cassidy-Hanley D."/>
            <person name="Inman J."/>
        </authorList>
    </citation>
    <scope>NUCLEOTIDE SEQUENCE [LARGE SCALE GENOMIC DNA]</scope>
    <source>
        <strain evidence="3 4">G5</strain>
    </source>
</reference>
<dbReference type="SMART" id="SM00054">
    <property type="entry name" value="EFh"/>
    <property type="match status" value="2"/>
</dbReference>
<proteinExistence type="predicted"/>
<dbReference type="EMBL" id="GL983948">
    <property type="protein sequence ID" value="EGR30743.1"/>
    <property type="molecule type" value="Genomic_DNA"/>
</dbReference>
<evidence type="ECO:0000313" key="4">
    <source>
        <dbReference type="Proteomes" id="UP000008983"/>
    </source>
</evidence>
<accession>G0QVM0</accession>
<dbReference type="Pfam" id="PF13499">
    <property type="entry name" value="EF-hand_7"/>
    <property type="match status" value="1"/>
</dbReference>
<dbReference type="Gene3D" id="1.10.238.10">
    <property type="entry name" value="EF-hand"/>
    <property type="match status" value="1"/>
</dbReference>